<protein>
    <submittedName>
        <fullName evidence="2">Uncharacterized protein</fullName>
    </submittedName>
</protein>
<feature type="region of interest" description="Disordered" evidence="1">
    <location>
        <begin position="53"/>
        <end position="92"/>
    </location>
</feature>
<organism evidence="2 3">
    <name type="scientific">Nocardia rhizosphaerihabitans</name>
    <dbReference type="NCBI Taxonomy" id="1691570"/>
    <lineage>
        <taxon>Bacteria</taxon>
        <taxon>Bacillati</taxon>
        <taxon>Actinomycetota</taxon>
        <taxon>Actinomycetes</taxon>
        <taxon>Mycobacteriales</taxon>
        <taxon>Nocardiaceae</taxon>
        <taxon>Nocardia</taxon>
    </lineage>
</organism>
<sequence length="114" mass="12018">MAEAMNRGVPPTELNARTGELTPPGITEAARSKSWAETGTDDLVACGEELTDSSLSARLGAPDDRVEHSDPDRSDPPTTRPTRRPPGADDFDLGTLACGYAAGCSGTERWELSS</sequence>
<dbReference type="Proteomes" id="UP000658127">
    <property type="component" value="Unassembled WGS sequence"/>
</dbReference>
<evidence type="ECO:0000313" key="3">
    <source>
        <dbReference type="Proteomes" id="UP000658127"/>
    </source>
</evidence>
<gene>
    <name evidence="2" type="ORF">GCM10011610_15480</name>
</gene>
<reference evidence="3" key="1">
    <citation type="journal article" date="2019" name="Int. J. Syst. Evol. Microbiol.">
        <title>The Global Catalogue of Microorganisms (GCM) 10K type strain sequencing project: providing services to taxonomists for standard genome sequencing and annotation.</title>
        <authorList>
            <consortium name="The Broad Institute Genomics Platform"/>
            <consortium name="The Broad Institute Genome Sequencing Center for Infectious Disease"/>
            <person name="Wu L."/>
            <person name="Ma J."/>
        </authorList>
    </citation>
    <scope>NUCLEOTIDE SEQUENCE [LARGE SCALE GENOMIC DNA]</scope>
    <source>
        <strain evidence="3">CGMCC 4.7329</strain>
    </source>
</reference>
<keyword evidence="3" id="KW-1185">Reference proteome</keyword>
<feature type="compositionally biased region" description="Basic and acidic residues" evidence="1">
    <location>
        <begin position="61"/>
        <end position="75"/>
    </location>
</feature>
<evidence type="ECO:0000256" key="1">
    <source>
        <dbReference type="SAM" id="MobiDB-lite"/>
    </source>
</evidence>
<proteinExistence type="predicted"/>
<accession>A0ABQ2K7C9</accession>
<evidence type="ECO:0000313" key="2">
    <source>
        <dbReference type="EMBL" id="GGN73258.1"/>
    </source>
</evidence>
<comment type="caution">
    <text evidence="2">The sequence shown here is derived from an EMBL/GenBank/DDBJ whole genome shotgun (WGS) entry which is preliminary data.</text>
</comment>
<feature type="region of interest" description="Disordered" evidence="1">
    <location>
        <begin position="1"/>
        <end position="35"/>
    </location>
</feature>
<dbReference type="EMBL" id="BMNE01000002">
    <property type="protein sequence ID" value="GGN73258.1"/>
    <property type="molecule type" value="Genomic_DNA"/>
</dbReference>
<name>A0ABQ2K7C9_9NOCA</name>